<organism evidence="2 3">
    <name type="scientific">Tritonibacter aquimaris</name>
    <dbReference type="NCBI Taxonomy" id="2663379"/>
    <lineage>
        <taxon>Bacteria</taxon>
        <taxon>Pseudomonadati</taxon>
        <taxon>Pseudomonadota</taxon>
        <taxon>Alphaproteobacteria</taxon>
        <taxon>Rhodobacterales</taxon>
        <taxon>Paracoccaceae</taxon>
        <taxon>Tritonibacter</taxon>
    </lineage>
</organism>
<dbReference type="AlphaFoldDB" id="A0A844AX72"/>
<dbReference type="InterPro" id="IPR023631">
    <property type="entry name" value="Amidase_dom"/>
</dbReference>
<reference evidence="2 3" key="1">
    <citation type="submission" date="2019-10" db="EMBL/GenBank/DDBJ databases">
        <title>Epibacterium sp. nov., isolated from seawater.</title>
        <authorList>
            <person name="Zhang X."/>
            <person name="Li N."/>
        </authorList>
    </citation>
    <scope>NUCLEOTIDE SEQUENCE [LARGE SCALE GENOMIC DNA]</scope>
    <source>
        <strain evidence="2 3">SM1969</strain>
    </source>
</reference>
<dbReference type="InterPro" id="IPR000120">
    <property type="entry name" value="Amidase"/>
</dbReference>
<dbReference type="Proteomes" id="UP000436694">
    <property type="component" value="Unassembled WGS sequence"/>
</dbReference>
<proteinExistence type="predicted"/>
<keyword evidence="3" id="KW-1185">Reference proteome</keyword>
<dbReference type="Pfam" id="PF01425">
    <property type="entry name" value="Amidase"/>
    <property type="match status" value="1"/>
</dbReference>
<dbReference type="RefSeq" id="WP_153545332.1">
    <property type="nucleotide sequence ID" value="NZ_WIXK01000002.1"/>
</dbReference>
<dbReference type="SUPFAM" id="SSF75304">
    <property type="entry name" value="Amidase signature (AS) enzymes"/>
    <property type="match status" value="1"/>
</dbReference>
<name>A0A844AX72_9RHOB</name>
<dbReference type="InterPro" id="IPR020556">
    <property type="entry name" value="Amidase_CS"/>
</dbReference>
<protein>
    <submittedName>
        <fullName evidence="2">Amidase</fullName>
    </submittedName>
</protein>
<dbReference type="PROSITE" id="PS00571">
    <property type="entry name" value="AMIDASES"/>
    <property type="match status" value="1"/>
</dbReference>
<dbReference type="PANTHER" id="PTHR11895">
    <property type="entry name" value="TRANSAMIDASE"/>
    <property type="match status" value="1"/>
</dbReference>
<sequence length="442" mass="46896">MESWLKMSAGDLGRGIAAGDISPRALTETYLDAIAAHDARDRIYTVVTKERARSEADAAETRAKLGQRRSLVDGVPISWKDLFDSAGTATEAGSDLLKGRVPTLDATVLQRATALGAVCLGKTHMSELAFSGLGLNPVKETPPCINFPDAVPGGSSSGAAASVAHGLAVCGIGSDTGGSVRIPAGWNDLVGLKTTSRRISTDGVVALCPEFDTIGPLARTVEDAALYLGMVEQGQSIDLKGARLDGMRFAALQTLVLDDLEPEVADAYAQTLKRLEAAGARIEPLEVPEVHDSVALERILYTTEAYGMWKEQIEAAPELMFAEILERFRAGAEYSGADYVAAWVKMREIRGAWQQATAGYDGVLLPTSPLLPPNLKRLMEDHAYFTHVNILALRNTRIGNMMGSCGLSLPTGFPSCGLQVLAAPMTEEALLRVGAAIESALA</sequence>
<dbReference type="PANTHER" id="PTHR11895:SF176">
    <property type="entry name" value="AMIDASE AMID-RELATED"/>
    <property type="match status" value="1"/>
</dbReference>
<comment type="caution">
    <text evidence="2">The sequence shown here is derived from an EMBL/GenBank/DDBJ whole genome shotgun (WGS) entry which is preliminary data.</text>
</comment>
<evidence type="ECO:0000313" key="3">
    <source>
        <dbReference type="Proteomes" id="UP000436694"/>
    </source>
</evidence>
<gene>
    <name evidence="2" type="ORF">GG681_03930</name>
</gene>
<evidence type="ECO:0000259" key="1">
    <source>
        <dbReference type="Pfam" id="PF01425"/>
    </source>
</evidence>
<dbReference type="InterPro" id="IPR036928">
    <property type="entry name" value="AS_sf"/>
</dbReference>
<dbReference type="EMBL" id="WIXK01000002">
    <property type="protein sequence ID" value="MQY41776.1"/>
    <property type="molecule type" value="Genomic_DNA"/>
</dbReference>
<dbReference type="Gene3D" id="3.90.1300.10">
    <property type="entry name" value="Amidase signature (AS) domain"/>
    <property type="match status" value="1"/>
</dbReference>
<dbReference type="GO" id="GO:0003824">
    <property type="term" value="F:catalytic activity"/>
    <property type="evidence" value="ECO:0007669"/>
    <property type="project" value="InterPro"/>
</dbReference>
<feature type="domain" description="Amidase" evidence="1">
    <location>
        <begin position="26"/>
        <end position="431"/>
    </location>
</feature>
<evidence type="ECO:0000313" key="2">
    <source>
        <dbReference type="EMBL" id="MQY41776.1"/>
    </source>
</evidence>
<accession>A0A844AX72</accession>